<accession>A0ABT7E202</accession>
<comment type="caution">
    <text evidence="2">The sequence shown here is derived from an EMBL/GenBank/DDBJ whole genome shotgun (WGS) entry which is preliminary data.</text>
</comment>
<dbReference type="SUPFAM" id="SSF52540">
    <property type="entry name" value="P-loop containing nucleoside triphosphate hydrolases"/>
    <property type="match status" value="1"/>
</dbReference>
<evidence type="ECO:0000259" key="1">
    <source>
        <dbReference type="Pfam" id="PF13614"/>
    </source>
</evidence>
<name>A0ABT7E202_9NEIS</name>
<dbReference type="InterPro" id="IPR027417">
    <property type="entry name" value="P-loop_NTPase"/>
</dbReference>
<dbReference type="InterPro" id="IPR050678">
    <property type="entry name" value="DNA_Partitioning_ATPase"/>
</dbReference>
<evidence type="ECO:0000313" key="3">
    <source>
        <dbReference type="Proteomes" id="UP001172778"/>
    </source>
</evidence>
<evidence type="ECO:0000313" key="2">
    <source>
        <dbReference type="EMBL" id="MDK2125440.1"/>
    </source>
</evidence>
<sequence>MSDSVETSTAIIAVCNHKGGCGKTTTVVNLAYEIARTGLSVLIVDLDPQANLSLHIGKQHPSEISVTSAELLLGDVSTLATAIHEDTYLPGVSLIYGSLNLDKVEDDLWDVATRPYEELRAKLEPLKGLYDVILLDCRPNIKLLTSNALAAATHLIIPIESGSQYSLYGAADLTKHITKMRTVNPELQLLGVLLTRHDARQTACALIATLATNTFGSVLPVTVGTSAAKINQAVINQKAIYMQDPKAKIAKEYRRLARHVISAIGLASKADLSGDIDESETEDV</sequence>
<dbReference type="Proteomes" id="UP001172778">
    <property type="component" value="Unassembled WGS sequence"/>
</dbReference>
<reference evidence="2" key="1">
    <citation type="submission" date="2023-03" db="EMBL/GenBank/DDBJ databases">
        <title>Chitinimonas shenzhenensis gen. nov., sp. nov., a novel member of family Burkholderiaceae isolated from activated sludge collected in Shen Zhen, China.</title>
        <authorList>
            <person name="Wang X."/>
        </authorList>
    </citation>
    <scope>NUCLEOTIDE SEQUENCE</scope>
    <source>
        <strain evidence="2">DQS-5</strain>
    </source>
</reference>
<gene>
    <name evidence="2" type="ORF">PZA18_15400</name>
</gene>
<organism evidence="2 3">
    <name type="scientific">Parachitinimonas caeni</name>
    <dbReference type="NCBI Taxonomy" id="3031301"/>
    <lineage>
        <taxon>Bacteria</taxon>
        <taxon>Pseudomonadati</taxon>
        <taxon>Pseudomonadota</taxon>
        <taxon>Betaproteobacteria</taxon>
        <taxon>Neisseriales</taxon>
        <taxon>Chitinibacteraceae</taxon>
        <taxon>Parachitinimonas</taxon>
    </lineage>
</organism>
<dbReference type="RefSeq" id="WP_284101751.1">
    <property type="nucleotide sequence ID" value="NZ_JARRAF010000019.1"/>
</dbReference>
<dbReference type="PANTHER" id="PTHR13696">
    <property type="entry name" value="P-LOOP CONTAINING NUCLEOSIDE TRIPHOSPHATE HYDROLASE"/>
    <property type="match status" value="1"/>
</dbReference>
<dbReference type="PANTHER" id="PTHR13696:SF99">
    <property type="entry name" value="COBYRINIC ACID AC-DIAMIDE SYNTHASE"/>
    <property type="match status" value="1"/>
</dbReference>
<dbReference type="Pfam" id="PF13614">
    <property type="entry name" value="AAA_31"/>
    <property type="match status" value="1"/>
</dbReference>
<feature type="domain" description="AAA" evidence="1">
    <location>
        <begin position="10"/>
        <end position="188"/>
    </location>
</feature>
<protein>
    <submittedName>
        <fullName evidence="2">ParA family protein</fullName>
    </submittedName>
</protein>
<dbReference type="InterPro" id="IPR025669">
    <property type="entry name" value="AAA_dom"/>
</dbReference>
<dbReference type="EMBL" id="JARRAF010000019">
    <property type="protein sequence ID" value="MDK2125440.1"/>
    <property type="molecule type" value="Genomic_DNA"/>
</dbReference>
<dbReference type="Gene3D" id="3.40.50.300">
    <property type="entry name" value="P-loop containing nucleotide triphosphate hydrolases"/>
    <property type="match status" value="1"/>
</dbReference>
<dbReference type="CDD" id="cd02042">
    <property type="entry name" value="ParAB_family"/>
    <property type="match status" value="1"/>
</dbReference>
<keyword evidence="3" id="KW-1185">Reference proteome</keyword>
<proteinExistence type="predicted"/>